<feature type="binding site" evidence="5">
    <location>
        <begin position="345"/>
        <end position="352"/>
    </location>
    <ligand>
        <name>ATP</name>
        <dbReference type="ChEBI" id="CHEBI:30616"/>
    </ligand>
</feature>
<comment type="subcellular location">
    <subcellularLocation>
        <location evidence="1">Cytoplasm</location>
        <location evidence="1">Cytoskeleton</location>
    </subcellularLocation>
</comment>
<dbReference type="OrthoDB" id="123929at2759"/>
<evidence type="ECO:0000256" key="7">
    <source>
        <dbReference type="SAM" id="MobiDB-lite"/>
    </source>
</evidence>
<dbReference type="STRING" id="53468.A0A0R3UPH7"/>
<dbReference type="InterPro" id="IPR036961">
    <property type="entry name" value="Kinesin_motor_dom_sf"/>
</dbReference>
<dbReference type="Gene3D" id="3.40.850.10">
    <property type="entry name" value="Kinesin motor domain"/>
    <property type="match status" value="1"/>
</dbReference>
<dbReference type="InterPro" id="IPR001752">
    <property type="entry name" value="Kinesin_motor_dom"/>
</dbReference>
<keyword evidence="4" id="KW-0963">Cytoplasm</keyword>
<keyword evidence="4" id="KW-0206">Cytoskeleton</keyword>
<name>A0A0R3UPH7_MESCO</name>
<feature type="region of interest" description="Disordered" evidence="7">
    <location>
        <begin position="1"/>
        <end position="43"/>
    </location>
</feature>
<accession>A0A0R3UPH7</accession>
<evidence type="ECO:0000256" key="5">
    <source>
        <dbReference type="PROSITE-ProRule" id="PRU00283"/>
    </source>
</evidence>
<evidence type="ECO:0000256" key="6">
    <source>
        <dbReference type="SAM" id="Coils"/>
    </source>
</evidence>
<evidence type="ECO:0000256" key="2">
    <source>
        <dbReference type="ARBA" id="ARBA00022741"/>
    </source>
</evidence>
<dbReference type="InterPro" id="IPR027417">
    <property type="entry name" value="P-loop_NTPase"/>
</dbReference>
<organism evidence="9 10">
    <name type="scientific">Mesocestoides corti</name>
    <name type="common">Flatworm</name>
    <dbReference type="NCBI Taxonomy" id="53468"/>
    <lineage>
        <taxon>Eukaryota</taxon>
        <taxon>Metazoa</taxon>
        <taxon>Spiralia</taxon>
        <taxon>Lophotrochozoa</taxon>
        <taxon>Platyhelminthes</taxon>
        <taxon>Cestoda</taxon>
        <taxon>Eucestoda</taxon>
        <taxon>Cyclophyllidea</taxon>
        <taxon>Mesocestoididae</taxon>
        <taxon>Mesocestoides</taxon>
    </lineage>
</organism>
<evidence type="ECO:0000256" key="1">
    <source>
        <dbReference type="ARBA" id="ARBA00004245"/>
    </source>
</evidence>
<comment type="similarity">
    <text evidence="5">Belongs to the TRAFAC class myosin-kinesin ATPase superfamily. Kinesin family.</text>
</comment>
<sequence>MPVGSNNKLVRFEPGFLKSEDEEQPMDPEPIQSGEVKTQTQAPLDAPRVDEDLVCENKVAEISGDLNENNANSVTQMVAGCAPFQRNFDAVTDSSSIERLMTSDDNGQQAEILRLVEINKELSAQYGTLQAQFSDLLNEHNRLQYRHNMLELATMQNSQGDGSNRARSGDDLLLVSQYREDLRKLTAEKESLCQQAAQQRDEFRQTATRLSFLQSYVSQLQNRVAQRDLVIQKLIQERALNMVRDVHSRMLHNELMELRGGIRVIIRYLPTSEEFSNIEIINSNIISIRKPLFNFMHLRSKPQGENLSVYNIHNSEASNSTVFADVRDYVEACVDGHTAAIIANGPKGTGKTHTMIGPADDAGIIPRALSLISRSCRDRSPLWEYKISLSAIQASGCFFCHVYNNIVEEEIYDLLGDTDEYMELKKCWFPSSENTDGLSKITLHDNGSSIILKNVTELEQNTEEELMETFCKAWQVYSKSSHAEVAHFIVLVRIKAYGKVPLTTTAFASSSNAQAKPQQVVSHGFLILCDLVSFDRGKTRKPGVSGSNQNERFGRNHRHHQNA</sequence>
<dbReference type="Proteomes" id="UP000267029">
    <property type="component" value="Unassembled WGS sequence"/>
</dbReference>
<dbReference type="PROSITE" id="PS50067">
    <property type="entry name" value="KINESIN_MOTOR_2"/>
    <property type="match status" value="1"/>
</dbReference>
<protein>
    <recommendedName>
        <fullName evidence="8">Kinesin motor domain-containing protein</fullName>
    </recommendedName>
</protein>
<dbReference type="Pfam" id="PF16796">
    <property type="entry name" value="Microtub_bd"/>
    <property type="match status" value="1"/>
</dbReference>
<feature type="region of interest" description="Disordered" evidence="7">
    <location>
        <begin position="538"/>
        <end position="563"/>
    </location>
</feature>
<evidence type="ECO:0000313" key="10">
    <source>
        <dbReference type="Proteomes" id="UP000267029"/>
    </source>
</evidence>
<dbReference type="SMART" id="SM00129">
    <property type="entry name" value="KISc"/>
    <property type="match status" value="1"/>
</dbReference>
<dbReference type="PANTHER" id="PTHR47972">
    <property type="entry name" value="KINESIN-LIKE PROTEIN KLP-3"/>
    <property type="match status" value="1"/>
</dbReference>
<keyword evidence="6" id="KW-0175">Coiled coil</keyword>
<dbReference type="GO" id="GO:0008017">
    <property type="term" value="F:microtubule binding"/>
    <property type="evidence" value="ECO:0007669"/>
    <property type="project" value="InterPro"/>
</dbReference>
<evidence type="ECO:0000259" key="8">
    <source>
        <dbReference type="PROSITE" id="PS50067"/>
    </source>
</evidence>
<reference evidence="9 10" key="1">
    <citation type="submission" date="2018-10" db="EMBL/GenBank/DDBJ databases">
        <authorList>
            <consortium name="Pathogen Informatics"/>
        </authorList>
    </citation>
    <scope>NUCLEOTIDE SEQUENCE [LARGE SCALE GENOMIC DNA]</scope>
</reference>
<keyword evidence="5" id="KW-0505">Motor protein</keyword>
<dbReference type="GO" id="GO:0003777">
    <property type="term" value="F:microtubule motor activity"/>
    <property type="evidence" value="ECO:0007669"/>
    <property type="project" value="InterPro"/>
</dbReference>
<keyword evidence="2 5" id="KW-0547">Nucleotide-binding</keyword>
<dbReference type="AlphaFoldDB" id="A0A0R3UPH7"/>
<gene>
    <name evidence="9" type="ORF">MCOS_LOCUS9754</name>
</gene>
<proteinExistence type="inferred from homology"/>
<feature type="domain" description="Kinesin motor" evidence="8">
    <location>
        <begin position="261"/>
        <end position="563"/>
    </location>
</feature>
<evidence type="ECO:0000256" key="4">
    <source>
        <dbReference type="ARBA" id="ARBA00023212"/>
    </source>
</evidence>
<feature type="coiled-coil region" evidence="6">
    <location>
        <begin position="175"/>
        <end position="202"/>
    </location>
</feature>
<dbReference type="InterPro" id="IPR027640">
    <property type="entry name" value="Kinesin-like_fam"/>
</dbReference>
<dbReference type="EMBL" id="UXSR01005828">
    <property type="protein sequence ID" value="VDD83751.1"/>
    <property type="molecule type" value="Genomic_DNA"/>
</dbReference>
<dbReference type="PANTHER" id="PTHR47972:SF28">
    <property type="entry name" value="KINESIN-LIKE PROTEIN KLP-3"/>
    <property type="match status" value="1"/>
</dbReference>
<dbReference type="GO" id="GO:0007018">
    <property type="term" value="P:microtubule-based movement"/>
    <property type="evidence" value="ECO:0007669"/>
    <property type="project" value="InterPro"/>
</dbReference>
<evidence type="ECO:0000313" key="9">
    <source>
        <dbReference type="EMBL" id="VDD83751.1"/>
    </source>
</evidence>
<keyword evidence="3 5" id="KW-0067">ATP-binding</keyword>
<dbReference type="GO" id="GO:0005524">
    <property type="term" value="F:ATP binding"/>
    <property type="evidence" value="ECO:0007669"/>
    <property type="project" value="UniProtKB-UniRule"/>
</dbReference>
<dbReference type="GO" id="GO:0015630">
    <property type="term" value="C:microtubule cytoskeleton"/>
    <property type="evidence" value="ECO:0007669"/>
    <property type="project" value="TreeGrafter"/>
</dbReference>
<keyword evidence="10" id="KW-1185">Reference proteome</keyword>
<dbReference type="SUPFAM" id="SSF52540">
    <property type="entry name" value="P-loop containing nucleoside triphosphate hydrolases"/>
    <property type="match status" value="1"/>
</dbReference>
<evidence type="ECO:0000256" key="3">
    <source>
        <dbReference type="ARBA" id="ARBA00022840"/>
    </source>
</evidence>
<dbReference type="InterPro" id="IPR031852">
    <property type="entry name" value="Vik1/Cik1_MT-bd"/>
</dbReference>